<evidence type="ECO:0000256" key="4">
    <source>
        <dbReference type="ARBA" id="ARBA00022989"/>
    </source>
</evidence>
<protein>
    <submittedName>
        <fullName evidence="8">MFS transporter</fullName>
    </submittedName>
</protein>
<feature type="transmembrane region" description="Helical" evidence="6">
    <location>
        <begin position="375"/>
        <end position="393"/>
    </location>
</feature>
<proteinExistence type="predicted"/>
<sequence length="397" mass="40406">MPQRGGYAVPILALTLGHVFANAVRSIPALAADVLQRDLLLSPEGLGLMAAVYPLAFAFGMVPVGVGLDRFGVRRTSLSLFAVAGGGAVLAALAPGAGSMVLAQALLGFGCSGMLMCPMTFAARNVPPSRFMIWSGIILTFGNSGLLLSASPLAVLVDWAGWRASFWVSAGLAALAFLAVAATVPGGRPARAAGSSVLGDARAVLALAASRPLRPMMAIAFASFAVMYGIRGLWGGPWLMETKGLDRLAAGNILLGFALAMTLAPVICGAIGRAAGRPVLLLAGSHFTVALMLVALVAGGPEGAALPPAYDAAMFFVIGCVISFQILCFDEVRRLVPAELAGRALSAQNMSFFGGAAVLQVVAGLAAAWGGPGAALLSFALALVICTGLFLLWRRAG</sequence>
<keyword evidence="2" id="KW-1003">Cell membrane</keyword>
<feature type="transmembrane region" description="Helical" evidence="6">
    <location>
        <begin position="101"/>
        <end position="121"/>
    </location>
</feature>
<feature type="transmembrane region" description="Helical" evidence="6">
    <location>
        <begin position="216"/>
        <end position="234"/>
    </location>
</feature>
<dbReference type="InterPro" id="IPR036259">
    <property type="entry name" value="MFS_trans_sf"/>
</dbReference>
<dbReference type="Proteomes" id="UP001523392">
    <property type="component" value="Unassembled WGS sequence"/>
</dbReference>
<evidence type="ECO:0000256" key="1">
    <source>
        <dbReference type="ARBA" id="ARBA00004651"/>
    </source>
</evidence>
<dbReference type="PROSITE" id="PS50850">
    <property type="entry name" value="MFS"/>
    <property type="match status" value="1"/>
</dbReference>
<name>A0ABT1D6U9_9PROT</name>
<feature type="transmembrane region" description="Helical" evidence="6">
    <location>
        <begin position="350"/>
        <end position="369"/>
    </location>
</feature>
<feature type="transmembrane region" description="Helical" evidence="6">
    <location>
        <begin position="312"/>
        <end position="329"/>
    </location>
</feature>
<feature type="transmembrane region" description="Helical" evidence="6">
    <location>
        <begin position="254"/>
        <end position="272"/>
    </location>
</feature>
<comment type="subcellular location">
    <subcellularLocation>
        <location evidence="1">Cell membrane</location>
        <topology evidence="1">Multi-pass membrane protein</topology>
    </subcellularLocation>
</comment>
<keyword evidence="9" id="KW-1185">Reference proteome</keyword>
<feature type="domain" description="Major facilitator superfamily (MFS) profile" evidence="7">
    <location>
        <begin position="10"/>
        <end position="397"/>
    </location>
</feature>
<dbReference type="Gene3D" id="1.20.1250.20">
    <property type="entry name" value="MFS general substrate transporter like domains"/>
    <property type="match status" value="1"/>
</dbReference>
<evidence type="ECO:0000256" key="3">
    <source>
        <dbReference type="ARBA" id="ARBA00022692"/>
    </source>
</evidence>
<feature type="transmembrane region" description="Helical" evidence="6">
    <location>
        <begin position="45"/>
        <end position="66"/>
    </location>
</feature>
<dbReference type="PANTHER" id="PTHR43124:SF3">
    <property type="entry name" value="CHLORAMPHENICOL EFFLUX PUMP RV0191"/>
    <property type="match status" value="1"/>
</dbReference>
<dbReference type="RefSeq" id="WP_252954267.1">
    <property type="nucleotide sequence ID" value="NZ_JAFIRR010000099.1"/>
</dbReference>
<dbReference type="Pfam" id="PF07690">
    <property type="entry name" value="MFS_1"/>
    <property type="match status" value="1"/>
</dbReference>
<keyword evidence="3 6" id="KW-0812">Transmembrane</keyword>
<dbReference type="InterPro" id="IPR011701">
    <property type="entry name" value="MFS"/>
</dbReference>
<keyword evidence="4 6" id="KW-1133">Transmembrane helix</keyword>
<evidence type="ECO:0000256" key="6">
    <source>
        <dbReference type="SAM" id="Phobius"/>
    </source>
</evidence>
<feature type="transmembrane region" description="Helical" evidence="6">
    <location>
        <begin position="133"/>
        <end position="154"/>
    </location>
</feature>
<feature type="transmembrane region" description="Helical" evidence="6">
    <location>
        <begin position="279"/>
        <end position="300"/>
    </location>
</feature>
<evidence type="ECO:0000256" key="2">
    <source>
        <dbReference type="ARBA" id="ARBA00022475"/>
    </source>
</evidence>
<evidence type="ECO:0000256" key="5">
    <source>
        <dbReference type="ARBA" id="ARBA00023136"/>
    </source>
</evidence>
<reference evidence="8 9" key="1">
    <citation type="submission" date="2021-12" db="EMBL/GenBank/DDBJ databases">
        <title>Siccirubricoccus leaddurans sp. nov., a high concentration Zn2+ tolerance bacterium.</title>
        <authorList>
            <person name="Cao Y."/>
        </authorList>
    </citation>
    <scope>NUCLEOTIDE SEQUENCE [LARGE SCALE GENOMIC DNA]</scope>
    <source>
        <strain evidence="8 9">KC 17139</strain>
    </source>
</reference>
<dbReference type="PANTHER" id="PTHR43124">
    <property type="entry name" value="PURINE EFFLUX PUMP PBUE"/>
    <property type="match status" value="1"/>
</dbReference>
<comment type="caution">
    <text evidence="8">The sequence shown here is derived from an EMBL/GenBank/DDBJ whole genome shotgun (WGS) entry which is preliminary data.</text>
</comment>
<dbReference type="InterPro" id="IPR050189">
    <property type="entry name" value="MFS_Efflux_Transporters"/>
</dbReference>
<evidence type="ECO:0000313" key="9">
    <source>
        <dbReference type="Proteomes" id="UP001523392"/>
    </source>
</evidence>
<keyword evidence="5 6" id="KW-0472">Membrane</keyword>
<gene>
    <name evidence="8" type="ORF">JYK14_15890</name>
</gene>
<evidence type="ECO:0000259" key="7">
    <source>
        <dbReference type="PROSITE" id="PS50850"/>
    </source>
</evidence>
<organism evidence="8 9">
    <name type="scientific">Siccirubricoccus soli</name>
    <dbReference type="NCBI Taxonomy" id="2899147"/>
    <lineage>
        <taxon>Bacteria</taxon>
        <taxon>Pseudomonadati</taxon>
        <taxon>Pseudomonadota</taxon>
        <taxon>Alphaproteobacteria</taxon>
        <taxon>Acetobacterales</taxon>
        <taxon>Roseomonadaceae</taxon>
        <taxon>Siccirubricoccus</taxon>
    </lineage>
</organism>
<dbReference type="EMBL" id="JAFIRR010000099">
    <property type="protein sequence ID" value="MCO6417631.1"/>
    <property type="molecule type" value="Genomic_DNA"/>
</dbReference>
<feature type="transmembrane region" description="Helical" evidence="6">
    <location>
        <begin position="166"/>
        <end position="184"/>
    </location>
</feature>
<accession>A0ABT1D6U9</accession>
<dbReference type="InterPro" id="IPR020846">
    <property type="entry name" value="MFS_dom"/>
</dbReference>
<feature type="transmembrane region" description="Helical" evidence="6">
    <location>
        <begin position="78"/>
        <end position="95"/>
    </location>
</feature>
<dbReference type="SUPFAM" id="SSF103473">
    <property type="entry name" value="MFS general substrate transporter"/>
    <property type="match status" value="1"/>
</dbReference>
<evidence type="ECO:0000313" key="8">
    <source>
        <dbReference type="EMBL" id="MCO6417631.1"/>
    </source>
</evidence>